<dbReference type="Pfam" id="PF00890">
    <property type="entry name" value="FAD_binding_2"/>
    <property type="match status" value="1"/>
</dbReference>
<proteinExistence type="inferred from homology"/>
<sequence length="651" mass="67771">MNLSAEQRRILGLICDTVTPGDGGDLPSATELGADETLLTLLDRNPDEKGKQAVAAVLRVWNSRAFGLATGFGPRRFDRLSRADRERLLLRLSGSPIPQVRTAIRGLTQAAMAAYYATPGPTGVHPFWTAIGYPTPPGPRSDAPASALTPIRPSGPTELDCDVVIVGSGAGGGTAAAVLAKAGLSVIVVERGEYYDDANFGWSELDGLLHLYAPGPAITAEGQLGLVAGSCLGGGTVVNWTTSLRTPDDVRAEWAALGARQFATDEYTAAMDVVGERIGVTVDRSPLSARDALLERGLQQLGWHVDVLPRNVAPTCDAGVECGRCGSGCRVGAKQSATKTWLADAAEHGATLLVGTDVRTIDIAGGRATGVHAVAAGGCPVHIRARAVVAAAGAIQTPALLRRSGLTDKPIGDYLRLHPATAVQAVFDEEVLGWQGGLQARYSAEHRDLDGAGYGVVYETGPLTPAMTVGFTSWAGAARHRQQMLDLPRTGVVGIITRDRDHGSVGIDSAGNPVVRYRLSERDAGHLRVGVDGAARILEAAGAQRIRTAHQSPAEYIRGGSTSLDGYLAASHKIGYGPGRCSIAALHIMGSARMGGSREMSATNPDGAVWSVPNLVVADGSCFPTASGVNPMLSIEAIGYMNATRLAGRLG</sequence>
<evidence type="ECO:0000256" key="2">
    <source>
        <dbReference type="ARBA" id="ARBA00022630"/>
    </source>
</evidence>
<evidence type="ECO:0000256" key="3">
    <source>
        <dbReference type="ARBA" id="ARBA00022827"/>
    </source>
</evidence>
<reference evidence="8" key="1">
    <citation type="submission" date="2021-07" db="EMBL/GenBank/DDBJ databases">
        <title>Candidatus Kaistella beijingensis sp. nov. isolated from a municipal wastewater treatment plant is involved in sludge foaming.</title>
        <authorList>
            <person name="Song Y."/>
            <person name="Liu S.-J."/>
        </authorList>
    </citation>
    <scope>NUCLEOTIDE SEQUENCE</scope>
    <source>
        <strain evidence="8">DSM 43998</strain>
    </source>
</reference>
<evidence type="ECO:0000259" key="7">
    <source>
        <dbReference type="Pfam" id="PF05199"/>
    </source>
</evidence>
<dbReference type="PANTHER" id="PTHR46056">
    <property type="entry name" value="LONG-CHAIN-ALCOHOL OXIDASE"/>
    <property type="match status" value="1"/>
</dbReference>
<evidence type="ECO:0000313" key="9">
    <source>
        <dbReference type="Proteomes" id="UP000887023"/>
    </source>
</evidence>
<keyword evidence="9" id="KW-1185">Reference proteome</keyword>
<name>A0ABX8SBS9_9ACTN</name>
<dbReference type="Proteomes" id="UP000887023">
    <property type="component" value="Chromosome"/>
</dbReference>
<protein>
    <submittedName>
        <fullName evidence="8">FAD-dependent oxidoreductase</fullName>
    </submittedName>
</protein>
<dbReference type="InterPro" id="IPR003953">
    <property type="entry name" value="FAD-dep_OxRdtase_2_FAD-bd"/>
</dbReference>
<dbReference type="InterPro" id="IPR000172">
    <property type="entry name" value="GMC_OxRdtase_N"/>
</dbReference>
<evidence type="ECO:0000256" key="4">
    <source>
        <dbReference type="ARBA" id="ARBA00023002"/>
    </source>
</evidence>
<dbReference type="RefSeq" id="WP_066466722.1">
    <property type="nucleotide sequence ID" value="NZ_CP079105.1"/>
</dbReference>
<evidence type="ECO:0000313" key="8">
    <source>
        <dbReference type="EMBL" id="QXQ14449.1"/>
    </source>
</evidence>
<evidence type="ECO:0000259" key="6">
    <source>
        <dbReference type="Pfam" id="PF00890"/>
    </source>
</evidence>
<evidence type="ECO:0000259" key="5">
    <source>
        <dbReference type="Pfam" id="PF00732"/>
    </source>
</evidence>
<dbReference type="InterPro" id="IPR027056">
    <property type="entry name" value="Gluconate_2DH_su3"/>
</dbReference>
<comment type="similarity">
    <text evidence="1">Belongs to the GMC oxidoreductase family.</text>
</comment>
<organism evidence="8 9">
    <name type="scientific">Skermania pinensis</name>
    <dbReference type="NCBI Taxonomy" id="39122"/>
    <lineage>
        <taxon>Bacteria</taxon>
        <taxon>Bacillati</taxon>
        <taxon>Actinomycetota</taxon>
        <taxon>Actinomycetes</taxon>
        <taxon>Mycobacteriales</taxon>
        <taxon>Gordoniaceae</taxon>
        <taxon>Skermania</taxon>
    </lineage>
</organism>
<feature type="domain" description="Glucose-methanol-choline oxidoreductase C-terminal" evidence="7">
    <location>
        <begin position="502"/>
        <end position="639"/>
    </location>
</feature>
<dbReference type="Gene3D" id="3.50.50.60">
    <property type="entry name" value="FAD/NAD(P)-binding domain"/>
    <property type="match status" value="2"/>
</dbReference>
<dbReference type="Pfam" id="PF00732">
    <property type="entry name" value="GMC_oxred_N"/>
    <property type="match status" value="1"/>
</dbReference>
<keyword evidence="2" id="KW-0285">Flavoprotein</keyword>
<dbReference type="InterPro" id="IPR007867">
    <property type="entry name" value="GMC_OxRtase_C"/>
</dbReference>
<dbReference type="EMBL" id="CP079105">
    <property type="protein sequence ID" value="QXQ14449.1"/>
    <property type="molecule type" value="Genomic_DNA"/>
</dbReference>
<feature type="domain" description="Glucose-methanol-choline oxidoreductase N-terminal" evidence="5">
    <location>
        <begin position="210"/>
        <end position="420"/>
    </location>
</feature>
<gene>
    <name evidence="8" type="ORF">KV203_03255</name>
</gene>
<accession>A0ABX8SBS9</accession>
<evidence type="ECO:0000256" key="1">
    <source>
        <dbReference type="ARBA" id="ARBA00010790"/>
    </source>
</evidence>
<dbReference type="PANTHER" id="PTHR46056:SF12">
    <property type="entry name" value="LONG-CHAIN-ALCOHOL OXIDASE"/>
    <property type="match status" value="1"/>
</dbReference>
<keyword evidence="4" id="KW-0560">Oxidoreductase</keyword>
<dbReference type="Pfam" id="PF13618">
    <property type="entry name" value="Gluconate_2-dh3"/>
    <property type="match status" value="1"/>
</dbReference>
<keyword evidence="3" id="KW-0274">FAD</keyword>
<dbReference type="InterPro" id="IPR036188">
    <property type="entry name" value="FAD/NAD-bd_sf"/>
</dbReference>
<feature type="domain" description="FAD-dependent oxidoreductase 2 FAD-binding" evidence="6">
    <location>
        <begin position="162"/>
        <end position="194"/>
    </location>
</feature>
<dbReference type="SUPFAM" id="SSF51905">
    <property type="entry name" value="FAD/NAD(P)-binding domain"/>
    <property type="match status" value="1"/>
</dbReference>
<dbReference type="Pfam" id="PF05199">
    <property type="entry name" value="GMC_oxred_C"/>
    <property type="match status" value="1"/>
</dbReference>